<evidence type="ECO:0000313" key="1">
    <source>
        <dbReference type="EMBL" id="CAE6440419.1"/>
    </source>
</evidence>
<sequence>TLLFVPDPEDGVVSAEHIIHDSNLQLVHRQPVEKSSRMDYLLTRLHVKQEEESQIKKAVVEAHAWLSRHYQPGWEVVLLVYQSDPNGSPLKASEILARHLHDGTTPGKHTKMQLNNGDQVLNQRVPIHAVAVTSSCVKSLAVFSDQLSSRELIVYGGFYLWSAWNFVIKGLIYYKSKDIPDWEKQTPVWTRDFKSSWALGRAPAVLPSLPAGMYHHRLSKYQDPPRLVWKSSRL</sequence>
<accession>A0A8H3AQ11</accession>
<proteinExistence type="predicted"/>
<feature type="non-terminal residue" evidence="1">
    <location>
        <position position="1"/>
    </location>
</feature>
<reference evidence="1" key="1">
    <citation type="submission" date="2021-01" db="EMBL/GenBank/DDBJ databases">
        <authorList>
            <person name="Kaushik A."/>
        </authorList>
    </citation>
    <scope>NUCLEOTIDE SEQUENCE</scope>
    <source>
        <strain evidence="1">AG6-10EEA</strain>
    </source>
</reference>
<name>A0A8H3AQ11_9AGAM</name>
<dbReference type="EMBL" id="CAJMXA010000713">
    <property type="protein sequence ID" value="CAE6440419.1"/>
    <property type="molecule type" value="Genomic_DNA"/>
</dbReference>
<evidence type="ECO:0000313" key="2">
    <source>
        <dbReference type="Proteomes" id="UP000663853"/>
    </source>
</evidence>
<protein>
    <submittedName>
        <fullName evidence="1">Uncharacterized protein</fullName>
    </submittedName>
</protein>
<organism evidence="1 2">
    <name type="scientific">Rhizoctonia solani</name>
    <dbReference type="NCBI Taxonomy" id="456999"/>
    <lineage>
        <taxon>Eukaryota</taxon>
        <taxon>Fungi</taxon>
        <taxon>Dikarya</taxon>
        <taxon>Basidiomycota</taxon>
        <taxon>Agaricomycotina</taxon>
        <taxon>Agaricomycetes</taxon>
        <taxon>Cantharellales</taxon>
        <taxon>Ceratobasidiaceae</taxon>
        <taxon>Rhizoctonia</taxon>
    </lineage>
</organism>
<dbReference type="AlphaFoldDB" id="A0A8H3AQ11"/>
<comment type="caution">
    <text evidence="1">The sequence shown here is derived from an EMBL/GenBank/DDBJ whole genome shotgun (WGS) entry which is preliminary data.</text>
</comment>
<gene>
    <name evidence="1" type="ORF">RDB_LOCUS36157</name>
</gene>
<dbReference type="Proteomes" id="UP000663853">
    <property type="component" value="Unassembled WGS sequence"/>
</dbReference>